<reference evidence="3 4" key="2">
    <citation type="journal article" date="2023" name="Plant Pathol.">
        <title>Dismantling and reorganizing Pseudomonas marginalis sensu#lato.</title>
        <authorList>
            <person name="Sawada H."/>
            <person name="Fujikawa T."/>
            <person name="Satou M."/>
        </authorList>
    </citation>
    <scope>NUCLEOTIDE SEQUENCE [LARGE SCALE GENOMIC DNA]</scope>
    <source>
        <strain evidence="3 4">MAFF 302030</strain>
    </source>
</reference>
<reference evidence="3 4" key="1">
    <citation type="journal article" date="2022" name="Int. J. Syst. Evol. Microbiol.">
        <title>Pseudomonas aegrilactucae sp. nov. and Pseudomonas morbosilactucae sp. nov., pathogens causing bacterial rot of lettuce in Japan.</title>
        <authorList>
            <person name="Sawada H."/>
            <person name="Fujikawa T."/>
            <person name="Satou M."/>
        </authorList>
    </citation>
    <scope>NUCLEOTIDE SEQUENCE [LARGE SCALE GENOMIC DNA]</scope>
    <source>
        <strain evidence="3 4">MAFF 302030</strain>
    </source>
</reference>
<dbReference type="EMBL" id="JALQCW010000074">
    <property type="protein sequence ID" value="MCK9800882.1"/>
    <property type="molecule type" value="Genomic_DNA"/>
</dbReference>
<dbReference type="PANTHER" id="PTHR36156:SF2">
    <property type="entry name" value="CUPIN TYPE-2 DOMAIN-CONTAINING PROTEIN"/>
    <property type="match status" value="1"/>
</dbReference>
<dbReference type="RefSeq" id="WP_268266533.1">
    <property type="nucleotide sequence ID" value="NZ_JALQCW010000074.1"/>
</dbReference>
<dbReference type="InterPro" id="IPR011051">
    <property type="entry name" value="RmlC_Cupin_sf"/>
</dbReference>
<evidence type="ECO:0000256" key="1">
    <source>
        <dbReference type="SAM" id="MobiDB-lite"/>
    </source>
</evidence>
<accession>A0A9X1Z1H5</accession>
<feature type="region of interest" description="Disordered" evidence="1">
    <location>
        <begin position="173"/>
        <end position="203"/>
    </location>
</feature>
<dbReference type="PANTHER" id="PTHR36156">
    <property type="entry name" value="SLR2101 PROTEIN"/>
    <property type="match status" value="1"/>
</dbReference>
<dbReference type="Gene3D" id="2.20.70.150">
    <property type="match status" value="1"/>
</dbReference>
<organism evidence="3 4">
    <name type="scientific">Pseudomonas morbosilactucae</name>
    <dbReference type="NCBI Taxonomy" id="2938197"/>
    <lineage>
        <taxon>Bacteria</taxon>
        <taxon>Pseudomonadati</taxon>
        <taxon>Pseudomonadota</taxon>
        <taxon>Gammaproteobacteria</taxon>
        <taxon>Pseudomonadales</taxon>
        <taxon>Pseudomonadaceae</taxon>
        <taxon>Pseudomonas</taxon>
    </lineage>
</organism>
<evidence type="ECO:0000313" key="3">
    <source>
        <dbReference type="EMBL" id="MCK9800882.1"/>
    </source>
</evidence>
<gene>
    <name evidence="3" type="ORF">M1B34_25175</name>
</gene>
<name>A0A9X1Z1H5_9PSED</name>
<dbReference type="InterPro" id="IPR047142">
    <property type="entry name" value="OryJ/VirC-like"/>
</dbReference>
<dbReference type="AlphaFoldDB" id="A0A9X1Z1H5"/>
<dbReference type="InterPro" id="IPR013096">
    <property type="entry name" value="Cupin_2"/>
</dbReference>
<dbReference type="Gene3D" id="2.60.120.10">
    <property type="entry name" value="Jelly Rolls"/>
    <property type="match status" value="1"/>
</dbReference>
<dbReference type="CDD" id="cd02231">
    <property type="entry name" value="cupin_BLL6423-like"/>
    <property type="match status" value="1"/>
</dbReference>
<sequence>MQIRRVVTGHDGQGNSVFVSDASASRAKDFSDIPGYGFSQVWSRDGASDADQSTLGGSLLPGVGGSSLLMISLPPDSVMAAPLNPQRALGEMVEALPGLIECFEPEAPGMHRTPTLDYVVILEGELWLELDNGEQRLVRSGDVVIQQGTRHAWRNKSERPARARCLCRAWPREASHERDPEPAGPVRQPASALGPQRGAAQRG</sequence>
<comment type="caution">
    <text evidence="3">The sequence shown here is derived from an EMBL/GenBank/DDBJ whole genome shotgun (WGS) entry which is preliminary data.</text>
</comment>
<dbReference type="InterPro" id="IPR014710">
    <property type="entry name" value="RmlC-like_jellyroll"/>
</dbReference>
<dbReference type="SUPFAM" id="SSF51182">
    <property type="entry name" value="RmlC-like cupins"/>
    <property type="match status" value="1"/>
</dbReference>
<protein>
    <submittedName>
        <fullName evidence="3">Cupin domain-containing protein</fullName>
    </submittedName>
</protein>
<feature type="domain" description="Cupin type-2" evidence="2">
    <location>
        <begin position="102"/>
        <end position="163"/>
    </location>
</feature>
<evidence type="ECO:0000313" key="4">
    <source>
        <dbReference type="Proteomes" id="UP001155059"/>
    </source>
</evidence>
<evidence type="ECO:0000259" key="2">
    <source>
        <dbReference type="Pfam" id="PF07883"/>
    </source>
</evidence>
<dbReference type="Pfam" id="PF07883">
    <property type="entry name" value="Cupin_2"/>
    <property type="match status" value="1"/>
</dbReference>
<dbReference type="Proteomes" id="UP001155059">
    <property type="component" value="Unassembled WGS sequence"/>
</dbReference>
<proteinExistence type="predicted"/>